<evidence type="ECO:0000313" key="6">
    <source>
        <dbReference type="Proteomes" id="UP001501586"/>
    </source>
</evidence>
<dbReference type="PROSITE" id="PS00380">
    <property type="entry name" value="RHODANESE_1"/>
    <property type="match status" value="1"/>
</dbReference>
<keyword evidence="6" id="KW-1185">Reference proteome</keyword>
<dbReference type="SMART" id="SM00450">
    <property type="entry name" value="RHOD"/>
    <property type="match status" value="2"/>
</dbReference>
<dbReference type="InterPro" id="IPR036873">
    <property type="entry name" value="Rhodanese-like_dom_sf"/>
</dbReference>
<dbReference type="InterPro" id="IPR045078">
    <property type="entry name" value="TST/MPST-like"/>
</dbReference>
<dbReference type="SUPFAM" id="SSF52821">
    <property type="entry name" value="Rhodanese/Cell cycle control phosphatase"/>
    <property type="match status" value="2"/>
</dbReference>
<feature type="region of interest" description="Disordered" evidence="3">
    <location>
        <begin position="187"/>
        <end position="207"/>
    </location>
</feature>
<feature type="domain" description="Rhodanese" evidence="4">
    <location>
        <begin position="19"/>
        <end position="139"/>
    </location>
</feature>
<dbReference type="CDD" id="cd01448">
    <property type="entry name" value="TST_Repeat_1"/>
    <property type="match status" value="1"/>
</dbReference>
<protein>
    <submittedName>
        <fullName evidence="5">Sulfurtransferase</fullName>
    </submittedName>
</protein>
<dbReference type="PANTHER" id="PTHR11364">
    <property type="entry name" value="THIOSULFATE SULFERTANSFERASE"/>
    <property type="match status" value="1"/>
</dbReference>
<dbReference type="PROSITE" id="PS50206">
    <property type="entry name" value="RHODANESE_3"/>
    <property type="match status" value="2"/>
</dbReference>
<evidence type="ECO:0000256" key="1">
    <source>
        <dbReference type="ARBA" id="ARBA00022679"/>
    </source>
</evidence>
<dbReference type="Gene3D" id="3.40.250.10">
    <property type="entry name" value="Rhodanese-like domain"/>
    <property type="match status" value="2"/>
</dbReference>
<dbReference type="EMBL" id="BAABAZ010000004">
    <property type="protein sequence ID" value="GAA4282853.1"/>
    <property type="molecule type" value="Genomic_DNA"/>
</dbReference>
<evidence type="ECO:0000256" key="2">
    <source>
        <dbReference type="ARBA" id="ARBA00022737"/>
    </source>
</evidence>
<feature type="domain" description="Rhodanese" evidence="4">
    <location>
        <begin position="168"/>
        <end position="277"/>
    </location>
</feature>
<evidence type="ECO:0000259" key="4">
    <source>
        <dbReference type="PROSITE" id="PS50206"/>
    </source>
</evidence>
<dbReference type="PANTHER" id="PTHR11364:SF27">
    <property type="entry name" value="SULFURTRANSFERASE"/>
    <property type="match status" value="1"/>
</dbReference>
<proteinExistence type="predicted"/>
<dbReference type="CDD" id="cd01449">
    <property type="entry name" value="TST_Repeat_2"/>
    <property type="match status" value="1"/>
</dbReference>
<keyword evidence="2" id="KW-0677">Repeat</keyword>
<keyword evidence="1" id="KW-0808">Transferase</keyword>
<dbReference type="Proteomes" id="UP001501586">
    <property type="component" value="Unassembled WGS sequence"/>
</dbReference>
<dbReference type="RefSeq" id="WP_236864988.1">
    <property type="nucleotide sequence ID" value="NZ_BAABAZ010000004.1"/>
</dbReference>
<name>A0ABP8EFU9_9MICO</name>
<accession>A0ABP8EFU9</accession>
<evidence type="ECO:0000313" key="5">
    <source>
        <dbReference type="EMBL" id="GAA4282853.1"/>
    </source>
</evidence>
<sequence>MAREDHLISVERLAREQMSAAPPVLLDVRWTLEKPDGRDDYDAGHIPGALYVSLGEQLADSSSTDPTAGRHPLPDPVHFERTIRRWGIDAGTPVVVYDDVAGMGAARAWWLLRWAGVGNVRVLDGGFSAWQAAGHEVSTEAPEAPAPSEFEIVPDSLPTLDADAAAALTGTGTVLDARSRERFRGDTEPLDPQAGHIPGAASAPASDNVRDGFFKPEDELREQFAALGALDGEVGVYCGSGVSACHDALALATLGVESSLYPASWSGWSNDPQRPVATGD</sequence>
<evidence type="ECO:0000256" key="3">
    <source>
        <dbReference type="SAM" id="MobiDB-lite"/>
    </source>
</evidence>
<dbReference type="Pfam" id="PF00581">
    <property type="entry name" value="Rhodanese"/>
    <property type="match status" value="2"/>
</dbReference>
<gene>
    <name evidence="5" type="ORF">GCM10022261_03840</name>
</gene>
<dbReference type="InterPro" id="IPR001307">
    <property type="entry name" value="Thiosulphate_STrfase_CS"/>
</dbReference>
<comment type="caution">
    <text evidence="5">The sequence shown here is derived from an EMBL/GenBank/DDBJ whole genome shotgun (WGS) entry which is preliminary data.</text>
</comment>
<dbReference type="InterPro" id="IPR001763">
    <property type="entry name" value="Rhodanese-like_dom"/>
</dbReference>
<organism evidence="5 6">
    <name type="scientific">Brevibacterium daeguense</name>
    <dbReference type="NCBI Taxonomy" id="909936"/>
    <lineage>
        <taxon>Bacteria</taxon>
        <taxon>Bacillati</taxon>
        <taxon>Actinomycetota</taxon>
        <taxon>Actinomycetes</taxon>
        <taxon>Micrococcales</taxon>
        <taxon>Brevibacteriaceae</taxon>
        <taxon>Brevibacterium</taxon>
    </lineage>
</organism>
<reference evidence="6" key="1">
    <citation type="journal article" date="2019" name="Int. J. Syst. Evol. Microbiol.">
        <title>The Global Catalogue of Microorganisms (GCM) 10K type strain sequencing project: providing services to taxonomists for standard genome sequencing and annotation.</title>
        <authorList>
            <consortium name="The Broad Institute Genomics Platform"/>
            <consortium name="The Broad Institute Genome Sequencing Center for Infectious Disease"/>
            <person name="Wu L."/>
            <person name="Ma J."/>
        </authorList>
    </citation>
    <scope>NUCLEOTIDE SEQUENCE [LARGE SCALE GENOMIC DNA]</scope>
    <source>
        <strain evidence="6">JCM 17458</strain>
    </source>
</reference>